<name>A0A5C3Q245_9AGAR</name>
<dbReference type="AlphaFoldDB" id="A0A5C3Q245"/>
<keyword evidence="2" id="KW-1185">Reference proteome</keyword>
<dbReference type="EMBL" id="ML178865">
    <property type="protein sequence ID" value="TFK96174.1"/>
    <property type="molecule type" value="Genomic_DNA"/>
</dbReference>
<protein>
    <submittedName>
        <fullName evidence="1">Uncharacterized protein</fullName>
    </submittedName>
</protein>
<organism evidence="1 2">
    <name type="scientific">Pterulicium gracile</name>
    <dbReference type="NCBI Taxonomy" id="1884261"/>
    <lineage>
        <taxon>Eukaryota</taxon>
        <taxon>Fungi</taxon>
        <taxon>Dikarya</taxon>
        <taxon>Basidiomycota</taxon>
        <taxon>Agaricomycotina</taxon>
        <taxon>Agaricomycetes</taxon>
        <taxon>Agaricomycetidae</taxon>
        <taxon>Agaricales</taxon>
        <taxon>Pleurotineae</taxon>
        <taxon>Pterulaceae</taxon>
        <taxon>Pterulicium</taxon>
    </lineage>
</organism>
<evidence type="ECO:0000313" key="1">
    <source>
        <dbReference type="EMBL" id="TFK96174.1"/>
    </source>
</evidence>
<accession>A0A5C3Q245</accession>
<evidence type="ECO:0000313" key="2">
    <source>
        <dbReference type="Proteomes" id="UP000305067"/>
    </source>
</evidence>
<dbReference type="Proteomes" id="UP000305067">
    <property type="component" value="Unassembled WGS sequence"/>
</dbReference>
<gene>
    <name evidence="1" type="ORF">BDV98DRAFT_586528</name>
</gene>
<proteinExistence type="predicted"/>
<sequence length="153" mass="16970">MYPPLSLTACISKANGFGESGKAALAWMSRLPEPFFLYIDKADDPTTDLITGLDSAIHLDSLTREEAVALLHRSARMQFEDVNKEIATTSVQNELHLHALAIVQAGTAIFKMQCTLDEYAERFRQVQKSLPKGEIGRIGPRVLDNYPADVYTT</sequence>
<dbReference type="OrthoDB" id="2941463at2759"/>
<reference evidence="1 2" key="1">
    <citation type="journal article" date="2019" name="Nat. Ecol. Evol.">
        <title>Megaphylogeny resolves global patterns of mushroom evolution.</title>
        <authorList>
            <person name="Varga T."/>
            <person name="Krizsan K."/>
            <person name="Foldi C."/>
            <person name="Dima B."/>
            <person name="Sanchez-Garcia M."/>
            <person name="Sanchez-Ramirez S."/>
            <person name="Szollosi G.J."/>
            <person name="Szarkandi J.G."/>
            <person name="Papp V."/>
            <person name="Albert L."/>
            <person name="Andreopoulos W."/>
            <person name="Angelini C."/>
            <person name="Antonin V."/>
            <person name="Barry K.W."/>
            <person name="Bougher N.L."/>
            <person name="Buchanan P."/>
            <person name="Buyck B."/>
            <person name="Bense V."/>
            <person name="Catcheside P."/>
            <person name="Chovatia M."/>
            <person name="Cooper J."/>
            <person name="Damon W."/>
            <person name="Desjardin D."/>
            <person name="Finy P."/>
            <person name="Geml J."/>
            <person name="Haridas S."/>
            <person name="Hughes K."/>
            <person name="Justo A."/>
            <person name="Karasinski D."/>
            <person name="Kautmanova I."/>
            <person name="Kiss B."/>
            <person name="Kocsube S."/>
            <person name="Kotiranta H."/>
            <person name="LaButti K.M."/>
            <person name="Lechner B.E."/>
            <person name="Liimatainen K."/>
            <person name="Lipzen A."/>
            <person name="Lukacs Z."/>
            <person name="Mihaltcheva S."/>
            <person name="Morgado L.N."/>
            <person name="Niskanen T."/>
            <person name="Noordeloos M.E."/>
            <person name="Ohm R.A."/>
            <person name="Ortiz-Santana B."/>
            <person name="Ovrebo C."/>
            <person name="Racz N."/>
            <person name="Riley R."/>
            <person name="Savchenko A."/>
            <person name="Shiryaev A."/>
            <person name="Soop K."/>
            <person name="Spirin V."/>
            <person name="Szebenyi C."/>
            <person name="Tomsovsky M."/>
            <person name="Tulloss R.E."/>
            <person name="Uehling J."/>
            <person name="Grigoriev I.V."/>
            <person name="Vagvolgyi C."/>
            <person name="Papp T."/>
            <person name="Martin F.M."/>
            <person name="Miettinen O."/>
            <person name="Hibbett D.S."/>
            <person name="Nagy L.G."/>
        </authorList>
    </citation>
    <scope>NUCLEOTIDE SEQUENCE [LARGE SCALE GENOMIC DNA]</scope>
    <source>
        <strain evidence="1 2">CBS 309.79</strain>
    </source>
</reference>